<evidence type="ECO:0000259" key="2">
    <source>
        <dbReference type="Pfam" id="PF13699"/>
    </source>
</evidence>
<proteinExistence type="predicted"/>
<organism evidence="3 4">
    <name type="scientific">Streptomyces cirratus</name>
    <dbReference type="NCBI Taxonomy" id="68187"/>
    <lineage>
        <taxon>Bacteria</taxon>
        <taxon>Bacillati</taxon>
        <taxon>Actinomycetota</taxon>
        <taxon>Actinomycetes</taxon>
        <taxon>Kitasatosporales</taxon>
        <taxon>Streptomycetaceae</taxon>
        <taxon>Streptomyces</taxon>
    </lineage>
</organism>
<reference evidence="4" key="1">
    <citation type="journal article" date="2019" name="Int. J. Syst. Evol. Microbiol.">
        <title>The Global Catalogue of Microorganisms (GCM) 10K type strain sequencing project: providing services to taxonomists for standard genome sequencing and annotation.</title>
        <authorList>
            <consortium name="The Broad Institute Genomics Platform"/>
            <consortium name="The Broad Institute Genome Sequencing Center for Infectious Disease"/>
            <person name="Wu L."/>
            <person name="Ma J."/>
        </authorList>
    </citation>
    <scope>NUCLEOTIDE SEQUENCE [LARGE SCALE GENOMIC DNA]</scope>
    <source>
        <strain evidence="4">JCM 4738</strain>
    </source>
</reference>
<sequence length="683" mass="73944">MRIPARDKAAGDAAKDGSGRVRQVSPAEERAVEAPAPGAPMALQRTVGNAAVTRMLASGRDAAAVQRATAHQVLRSAGRPLDGPLREEMESRLGADFSDVRVHSGPTAQRSAAEIGARAYTSGSDVVIGAGGGDKHTLAHELTHVIQQRQGPVTGTDTGDGLRVSDPGDRFERAAEANARRVMNGPAPVQRDACETHGAHAHTRGPGASAVVQRKGFDELGPSLPADPASGGGLLGRFKSMTRKQPEPQNDLVTRVRSAITAYDNDPNRDPMHCMMALTNLQMAFAPERDDAPEAVKPWLDAALRAVKDELQLVNDQLTRDDALPDEARAPFTAMTENGMLWQQQQWADSAAAFQMHGASYFRELSELNRAGMGKEIAGGGGERNWVGDVRNKLTTALQQSVLCHYTGTSRAATMLGQGQMKSKTELLKADPDAPNTSEAYDKHVLANEGFVFFFLEVPGSPFRETRFTGDADDEPARIEIPLTRSPLMSQGWLMLSDFAQREYPTVRAKPGDPAQTQSRLGTRLDTFSDEFSLPVRNFDVGAGKAELPDTEKMMEAMEAEQDSERRGQVMFAMTQALADPHSTMTYGSGQQEQVRPERLRSNTLMGRDIVPGLAERGIVEIQRIGEVNPQLAARLKAMSGDELMRYLLKDLLRPQVMLPNTVDLSNARVVTASGQQLAVPTS</sequence>
<evidence type="ECO:0000313" key="4">
    <source>
        <dbReference type="Proteomes" id="UP000642673"/>
    </source>
</evidence>
<dbReference type="EMBL" id="BMVP01000005">
    <property type="protein sequence ID" value="GHB59685.1"/>
    <property type="molecule type" value="Genomic_DNA"/>
</dbReference>
<feature type="domain" description="eCIS core" evidence="2">
    <location>
        <begin position="80"/>
        <end position="151"/>
    </location>
</feature>
<feature type="region of interest" description="Disordered" evidence="1">
    <location>
        <begin position="1"/>
        <end position="36"/>
    </location>
</feature>
<dbReference type="RefSeq" id="WP_373304712.1">
    <property type="nucleotide sequence ID" value="NZ_BMVP01000005.1"/>
</dbReference>
<dbReference type="InterPro" id="IPR025295">
    <property type="entry name" value="eCIS_core_dom"/>
</dbReference>
<evidence type="ECO:0000313" key="3">
    <source>
        <dbReference type="EMBL" id="GHB59685.1"/>
    </source>
</evidence>
<name>A0ABQ3EVV2_9ACTN</name>
<evidence type="ECO:0000256" key="1">
    <source>
        <dbReference type="SAM" id="MobiDB-lite"/>
    </source>
</evidence>
<accession>A0ABQ3EVV2</accession>
<dbReference type="Pfam" id="PF13699">
    <property type="entry name" value="eCIS_core"/>
    <property type="match status" value="1"/>
</dbReference>
<gene>
    <name evidence="3" type="ORF">GCM10010347_32090</name>
</gene>
<comment type="caution">
    <text evidence="3">The sequence shown here is derived from an EMBL/GenBank/DDBJ whole genome shotgun (WGS) entry which is preliminary data.</text>
</comment>
<keyword evidence="4" id="KW-1185">Reference proteome</keyword>
<dbReference type="Proteomes" id="UP000642673">
    <property type="component" value="Unassembled WGS sequence"/>
</dbReference>
<feature type="compositionally biased region" description="Basic and acidic residues" evidence="1">
    <location>
        <begin position="1"/>
        <end position="19"/>
    </location>
</feature>
<protein>
    <recommendedName>
        <fullName evidence="2">eCIS core domain-containing protein</fullName>
    </recommendedName>
</protein>